<dbReference type="AlphaFoldDB" id="K1LL36"/>
<dbReference type="PATRIC" id="fig|883112.3.peg.1128"/>
<feature type="domain" description="Uracil-DNA glycosylase-like" evidence="1">
    <location>
        <begin position="28"/>
        <end position="185"/>
    </location>
</feature>
<comment type="caution">
    <text evidence="2">The sequence shown here is derived from an EMBL/GenBank/DDBJ whole genome shotgun (WGS) entry which is preliminary data.</text>
</comment>
<dbReference type="SMART" id="SM00987">
    <property type="entry name" value="UreE_C"/>
    <property type="match status" value="1"/>
</dbReference>
<evidence type="ECO:0000313" key="2">
    <source>
        <dbReference type="EMBL" id="EKB55301.1"/>
    </source>
</evidence>
<protein>
    <recommendedName>
        <fullName evidence="1">Uracil-DNA glycosylase-like domain-containing protein</fullName>
    </recommendedName>
</protein>
<dbReference type="InterPro" id="IPR047124">
    <property type="entry name" value="HI_0220.2"/>
</dbReference>
<dbReference type="HOGENOM" id="CLU_075800_0_0_9"/>
<dbReference type="Pfam" id="PF03167">
    <property type="entry name" value="UDG"/>
    <property type="match status" value="1"/>
</dbReference>
<dbReference type="Proteomes" id="UP000005147">
    <property type="component" value="Unassembled WGS sequence"/>
</dbReference>
<accession>K1LL36</accession>
<dbReference type="InterPro" id="IPR036895">
    <property type="entry name" value="Uracil-DNA_glycosylase-like_sf"/>
</dbReference>
<dbReference type="eggNOG" id="COG1573">
    <property type="taxonomic scope" value="Bacteria"/>
</dbReference>
<evidence type="ECO:0000313" key="3">
    <source>
        <dbReference type="Proteomes" id="UP000005147"/>
    </source>
</evidence>
<name>K1LL36_9LACT</name>
<dbReference type="Gene3D" id="3.40.470.10">
    <property type="entry name" value="Uracil-DNA glycosylase-like domain"/>
    <property type="match status" value="1"/>
</dbReference>
<dbReference type="EMBL" id="AGZE01000030">
    <property type="protein sequence ID" value="EKB55301.1"/>
    <property type="molecule type" value="Genomic_DNA"/>
</dbReference>
<gene>
    <name evidence="2" type="ORF">HMPREF9707_01134</name>
</gene>
<organism evidence="2 3">
    <name type="scientific">Falseniella ignava CCUG 37419</name>
    <dbReference type="NCBI Taxonomy" id="883112"/>
    <lineage>
        <taxon>Bacteria</taxon>
        <taxon>Bacillati</taxon>
        <taxon>Bacillota</taxon>
        <taxon>Bacilli</taxon>
        <taxon>Lactobacillales</taxon>
        <taxon>Aerococcaceae</taxon>
        <taxon>Falseniella</taxon>
    </lineage>
</organism>
<reference evidence="2 3" key="1">
    <citation type="submission" date="2012-07" db="EMBL/GenBank/DDBJ databases">
        <title>The Genome Sequence of Facklamia ignava CCUG 37419.</title>
        <authorList>
            <consortium name="The Broad Institute Genome Sequencing Platform"/>
            <person name="Earl A."/>
            <person name="Ward D."/>
            <person name="Feldgarden M."/>
            <person name="Gevers D."/>
            <person name="Huys G."/>
            <person name="Walker B."/>
            <person name="Young S.K."/>
            <person name="Zeng Q."/>
            <person name="Gargeya S."/>
            <person name="Fitzgerald M."/>
            <person name="Haas B."/>
            <person name="Abouelleil A."/>
            <person name="Alvarado L."/>
            <person name="Arachchi H.M."/>
            <person name="Berlin A.M."/>
            <person name="Chapman S.B."/>
            <person name="Goldberg J."/>
            <person name="Griggs A."/>
            <person name="Gujja S."/>
            <person name="Hansen M."/>
            <person name="Howarth C."/>
            <person name="Imamovic A."/>
            <person name="Larimer J."/>
            <person name="McCowen C."/>
            <person name="Montmayeur A."/>
            <person name="Murphy C."/>
            <person name="Neiman D."/>
            <person name="Pearson M."/>
            <person name="Priest M."/>
            <person name="Roberts A."/>
            <person name="Saif S."/>
            <person name="Shea T."/>
            <person name="Sisk P."/>
            <person name="Sykes S."/>
            <person name="Wortman J."/>
            <person name="Nusbaum C."/>
            <person name="Birren B."/>
        </authorList>
    </citation>
    <scope>NUCLEOTIDE SEQUENCE [LARGE SCALE GENOMIC DNA]</scope>
    <source>
        <strain evidence="2 3">CCUG 37419</strain>
    </source>
</reference>
<dbReference type="STRING" id="883112.HMPREF9707_01134"/>
<dbReference type="InterPro" id="IPR005122">
    <property type="entry name" value="Uracil-DNA_glycosylase-like"/>
</dbReference>
<dbReference type="CDD" id="cd10033">
    <property type="entry name" value="UDG_like"/>
    <property type="match status" value="1"/>
</dbReference>
<dbReference type="SUPFAM" id="SSF52141">
    <property type="entry name" value="Uracil-DNA glycosylase-like"/>
    <property type="match status" value="1"/>
</dbReference>
<proteinExistence type="predicted"/>
<dbReference type="PANTHER" id="PTHR42160">
    <property type="entry name" value="URACIL-DNA GLYCOSYLASE SUPERFAMILY PROTEIN"/>
    <property type="match status" value="1"/>
</dbReference>
<dbReference type="SMART" id="SM00986">
    <property type="entry name" value="UDG"/>
    <property type="match status" value="1"/>
</dbReference>
<dbReference type="PANTHER" id="PTHR42160:SF1">
    <property type="entry name" value="URACIL-DNA GLYCOSYLASE SUPERFAMILY PROTEIN"/>
    <property type="match status" value="1"/>
</dbReference>
<sequence length="194" mass="22205">MNEIEKIAQQIQQDPANHPYTSQGWRPIFQAPLEARMVIVGQAPGARAQASGVCFDDLSGNRLREWLGVSEEQFYQSGQIAVLPLDFYFPGKGKTGDLAPRKGFAEKWHPLILEQLNEVELIILAGAHAQAHYLGKRRYKTLTQTVQHYQEYLPTFFPIPHPSPLNGRWLKKNAWFEKEVVPDLRERVSRLINC</sequence>
<keyword evidence="3" id="KW-1185">Reference proteome</keyword>
<dbReference type="RefSeq" id="WP_006701779.1">
    <property type="nucleotide sequence ID" value="NZ_JH932301.1"/>
</dbReference>
<evidence type="ECO:0000259" key="1">
    <source>
        <dbReference type="SMART" id="SM00986"/>
    </source>
</evidence>